<dbReference type="GO" id="GO:0002161">
    <property type="term" value="F:aminoacyl-tRNA deacylase activity"/>
    <property type="evidence" value="ECO:0007669"/>
    <property type="project" value="InterPro"/>
</dbReference>
<dbReference type="EMBL" id="CAKP01000115">
    <property type="protein sequence ID" value="CCJ34344.1"/>
    <property type="molecule type" value="Genomic_DNA"/>
</dbReference>
<dbReference type="PANTHER" id="PTHR42753">
    <property type="entry name" value="MITOCHONDRIAL RIBOSOME PROTEIN L39/PROLYL-TRNA LIGASE FAMILY MEMBER"/>
    <property type="match status" value="1"/>
</dbReference>
<dbReference type="InterPro" id="IPR002316">
    <property type="entry name" value="Pro-tRNA-ligase_IIa"/>
</dbReference>
<dbReference type="PRINTS" id="PR01046">
    <property type="entry name" value="TRNASYNTHPRO"/>
</dbReference>
<dbReference type="CDD" id="cd00779">
    <property type="entry name" value="ProRS_core_prok"/>
    <property type="match status" value="1"/>
</dbReference>
<dbReference type="FunFam" id="3.40.50.800:FF:000011">
    <property type="entry name" value="Proline--tRNA ligase"/>
    <property type="match status" value="1"/>
</dbReference>
<accession>I7KW60</accession>
<dbReference type="SUPFAM" id="SSF55681">
    <property type="entry name" value="Class II aaRS and biotin synthetases"/>
    <property type="match status" value="1"/>
</dbReference>
<dbReference type="PANTHER" id="PTHR42753:SF2">
    <property type="entry name" value="PROLINE--TRNA LIGASE"/>
    <property type="match status" value="1"/>
</dbReference>
<dbReference type="CDD" id="cd04334">
    <property type="entry name" value="ProRS-INS"/>
    <property type="match status" value="1"/>
</dbReference>
<dbReference type="eggNOG" id="COG0442">
    <property type="taxonomic scope" value="Bacteria"/>
</dbReference>
<dbReference type="NCBIfam" id="TIGR00409">
    <property type="entry name" value="proS_fam_II"/>
    <property type="match status" value="1"/>
</dbReference>
<dbReference type="InterPro" id="IPR006195">
    <property type="entry name" value="aa-tRNA-synth_II"/>
</dbReference>
<dbReference type="InterPro" id="IPR036754">
    <property type="entry name" value="YbaK/aa-tRNA-synt-asso_dom_sf"/>
</dbReference>
<dbReference type="RefSeq" id="WP_008909600.1">
    <property type="nucleotide sequence ID" value="NZ_CAKP01000115.1"/>
</dbReference>
<evidence type="ECO:0000256" key="7">
    <source>
        <dbReference type="ARBA" id="ARBA00022917"/>
    </source>
</evidence>
<name>I7KW60_9CLOT</name>
<dbReference type="GO" id="GO:0006433">
    <property type="term" value="P:prolyl-tRNA aminoacylation"/>
    <property type="evidence" value="ECO:0007669"/>
    <property type="project" value="UniProtKB-UniRule"/>
</dbReference>
<dbReference type="GO" id="GO:0005524">
    <property type="term" value="F:ATP binding"/>
    <property type="evidence" value="ECO:0007669"/>
    <property type="project" value="UniProtKB-UniRule"/>
</dbReference>
<dbReference type="InterPro" id="IPR007214">
    <property type="entry name" value="YbaK/aa-tRNA-synth-assoc-dom"/>
</dbReference>
<dbReference type="GO" id="GO:0004827">
    <property type="term" value="F:proline-tRNA ligase activity"/>
    <property type="evidence" value="ECO:0007669"/>
    <property type="project" value="UniProtKB-UniRule"/>
</dbReference>
<comment type="domain">
    <text evidence="12">Consists of three domains: the N-terminal catalytic domain, the editing domain and the C-terminal anticodon-binding domain.</text>
</comment>
<dbReference type="STRING" id="857293.CAAU_2260"/>
<dbReference type="InterPro" id="IPR002314">
    <property type="entry name" value="aa-tRNA-synt_IIb"/>
</dbReference>
<dbReference type="SUPFAM" id="SSF55826">
    <property type="entry name" value="YbaK/ProRS associated domain"/>
    <property type="match status" value="1"/>
</dbReference>
<dbReference type="OrthoDB" id="9809052at2"/>
<keyword evidence="7 12" id="KW-0648">Protein biosynthesis</keyword>
<dbReference type="Gene3D" id="3.30.930.10">
    <property type="entry name" value="Bira Bifunctional Protein, Domain 2"/>
    <property type="match status" value="2"/>
</dbReference>
<dbReference type="Pfam" id="PF04073">
    <property type="entry name" value="tRNA_edit"/>
    <property type="match status" value="1"/>
</dbReference>
<dbReference type="InterPro" id="IPR023717">
    <property type="entry name" value="Pro-tRNA-Synthase_IIa_type1"/>
</dbReference>
<comment type="catalytic activity">
    <reaction evidence="9 12">
        <text>tRNA(Pro) + L-proline + ATP = L-prolyl-tRNA(Pro) + AMP + diphosphate</text>
        <dbReference type="Rhea" id="RHEA:14305"/>
        <dbReference type="Rhea" id="RHEA-COMP:9700"/>
        <dbReference type="Rhea" id="RHEA-COMP:9702"/>
        <dbReference type="ChEBI" id="CHEBI:30616"/>
        <dbReference type="ChEBI" id="CHEBI:33019"/>
        <dbReference type="ChEBI" id="CHEBI:60039"/>
        <dbReference type="ChEBI" id="CHEBI:78442"/>
        <dbReference type="ChEBI" id="CHEBI:78532"/>
        <dbReference type="ChEBI" id="CHEBI:456215"/>
        <dbReference type="EC" id="6.1.1.15"/>
    </reaction>
</comment>
<dbReference type="SUPFAM" id="SSF52954">
    <property type="entry name" value="Class II aaRS ABD-related"/>
    <property type="match status" value="1"/>
</dbReference>
<dbReference type="InterPro" id="IPR044140">
    <property type="entry name" value="ProRS_anticodon_short"/>
</dbReference>
<dbReference type="Pfam" id="PF00587">
    <property type="entry name" value="tRNA-synt_2b"/>
    <property type="match status" value="1"/>
</dbReference>
<dbReference type="PIRSF" id="PIRSF001535">
    <property type="entry name" value="ProRS_1"/>
    <property type="match status" value="1"/>
</dbReference>
<dbReference type="Proteomes" id="UP000007652">
    <property type="component" value="Unassembled WGS sequence"/>
</dbReference>
<reference evidence="14 15" key="1">
    <citation type="journal article" date="2011" name="J. Bacteriol.">
        <title>Draft genome sequence of Caloramator australicus strain RC3T, a thermoanaerobe from the Great Artesian Basin of Australia.</title>
        <authorList>
            <person name="Ogg C.D."/>
            <person name="Patel B.K.C."/>
        </authorList>
    </citation>
    <scope>NUCLEOTIDE SEQUENCE [LARGE SCALE GENOMIC DNA]</scope>
    <source>
        <strain evidence="14 15">RC3</strain>
    </source>
</reference>
<keyword evidence="6 12" id="KW-0067">ATP-binding</keyword>
<comment type="subcellular location">
    <subcellularLocation>
        <location evidence="1 12">Cytoplasm</location>
    </subcellularLocation>
</comment>
<comment type="subunit">
    <text evidence="2 12">Homodimer.</text>
</comment>
<keyword evidence="15" id="KW-1185">Reference proteome</keyword>
<keyword evidence="8 12" id="KW-0030">Aminoacyl-tRNA synthetase</keyword>
<organism evidence="14 15">
    <name type="scientific">Caloramator australicus RC3</name>
    <dbReference type="NCBI Taxonomy" id="857293"/>
    <lineage>
        <taxon>Bacteria</taxon>
        <taxon>Bacillati</taxon>
        <taxon>Bacillota</taxon>
        <taxon>Clostridia</taxon>
        <taxon>Eubacteriales</taxon>
        <taxon>Clostridiaceae</taxon>
        <taxon>Caloramator</taxon>
    </lineage>
</organism>
<dbReference type="NCBIfam" id="NF006625">
    <property type="entry name" value="PRK09194.1"/>
    <property type="match status" value="1"/>
</dbReference>
<evidence type="ECO:0000256" key="11">
    <source>
        <dbReference type="ARBA" id="ARBA00060755"/>
    </source>
</evidence>
<sequence length="573" mass="65196">MRLSNLFMPTLREVPAEAEIPSHQLMLRAALMRKLASGIYNYLPLGLRVLRKIEEIVREEMNREGAQEILCSALLPSELWKESGRWEVFGPEMFKLLDRNGREFCLGPTHEEIFTDIIRNEVKSYKDMPLNLYQIQTKYRDERRPRFGVMRCREFTMKDAYSFDTSWEGLDESFNKMYRAYCRIFDRCGLDYKAVEADTGAMGGTGSMEFMVKSDIGEAEVVYCSSCDYAANIEKAPTFEVKVEAKEELKELQKVETPNVRTIEELVSFFNTTPQKFAKTLIYKADDKVVAVMVRGDRDVNETKVINYLKCINLELADAETVRKATGADIGFAGPIGIKVDELLIDYEVKYIENMIIGANETAYHMINANYGRDFEGTVGDFRNIAIGDKCPKCGAEIKINRGIEVGHIFKLGTKYSQAMGATFVDDKGEEKPIIMGCYGIGINRTMAAVIEQNHDEKGIIWPLSIAPFHVIVVPVVMKDELQVKVAEEIYNKLNEMGVETLIDDRDERAGVKFNDADLIGIPIRITVGKKIKDGIVEFKLRNSSEVKEIKVEEVYDEVLKVFKERNVKIKSC</sequence>
<dbReference type="InterPro" id="IPR033730">
    <property type="entry name" value="ProRS_core_prok"/>
</dbReference>
<evidence type="ECO:0000256" key="10">
    <source>
        <dbReference type="ARBA" id="ARBA00053664"/>
    </source>
</evidence>
<dbReference type="Gene3D" id="3.40.50.800">
    <property type="entry name" value="Anticodon-binding domain"/>
    <property type="match status" value="1"/>
</dbReference>
<dbReference type="InterPro" id="IPR045864">
    <property type="entry name" value="aa-tRNA-synth_II/BPL/LPL"/>
</dbReference>
<protein>
    <recommendedName>
        <fullName evidence="12">Proline--tRNA ligase</fullName>
        <ecNumber evidence="12">6.1.1.15</ecNumber>
    </recommendedName>
    <alternativeName>
        <fullName evidence="12">Prolyl-tRNA synthetase</fullName>
        <shortName evidence="12">ProRS</shortName>
    </alternativeName>
</protein>
<keyword evidence="4 12" id="KW-0436">Ligase</keyword>
<comment type="caution">
    <text evidence="14">The sequence shown here is derived from an EMBL/GenBank/DDBJ whole genome shotgun (WGS) entry which is preliminary data.</text>
</comment>
<dbReference type="InterPro" id="IPR036621">
    <property type="entry name" value="Anticodon-bd_dom_sf"/>
</dbReference>
<dbReference type="AlphaFoldDB" id="I7KW60"/>
<keyword evidence="5 12" id="KW-0547">Nucleotide-binding</keyword>
<evidence type="ECO:0000256" key="1">
    <source>
        <dbReference type="ARBA" id="ARBA00004496"/>
    </source>
</evidence>
<evidence type="ECO:0000256" key="2">
    <source>
        <dbReference type="ARBA" id="ARBA00011738"/>
    </source>
</evidence>
<evidence type="ECO:0000256" key="4">
    <source>
        <dbReference type="ARBA" id="ARBA00022598"/>
    </source>
</evidence>
<evidence type="ECO:0000259" key="13">
    <source>
        <dbReference type="PROSITE" id="PS50862"/>
    </source>
</evidence>
<evidence type="ECO:0000256" key="8">
    <source>
        <dbReference type="ARBA" id="ARBA00023146"/>
    </source>
</evidence>
<evidence type="ECO:0000256" key="9">
    <source>
        <dbReference type="ARBA" id="ARBA00047671"/>
    </source>
</evidence>
<comment type="similarity">
    <text evidence="11 12">Belongs to the class-II aminoacyl-tRNA synthetase family. ProS type 1 subfamily.</text>
</comment>
<dbReference type="InterPro" id="IPR004154">
    <property type="entry name" value="Anticodon-bd"/>
</dbReference>
<evidence type="ECO:0000256" key="5">
    <source>
        <dbReference type="ARBA" id="ARBA00022741"/>
    </source>
</evidence>
<evidence type="ECO:0000256" key="3">
    <source>
        <dbReference type="ARBA" id="ARBA00022490"/>
    </source>
</evidence>
<dbReference type="InterPro" id="IPR004500">
    <property type="entry name" value="Pro-tRNA-synth_IIa_bac-type"/>
</dbReference>
<evidence type="ECO:0000313" key="14">
    <source>
        <dbReference type="EMBL" id="CCJ34344.1"/>
    </source>
</evidence>
<dbReference type="InterPro" id="IPR050062">
    <property type="entry name" value="Pro-tRNA_synthetase"/>
</dbReference>
<dbReference type="EC" id="6.1.1.15" evidence="12"/>
<evidence type="ECO:0000256" key="12">
    <source>
        <dbReference type="HAMAP-Rule" id="MF_01569"/>
    </source>
</evidence>
<dbReference type="HAMAP" id="MF_01569">
    <property type="entry name" value="Pro_tRNA_synth_type1"/>
    <property type="match status" value="1"/>
</dbReference>
<dbReference type="FunFam" id="3.30.930.10:FF:000065">
    <property type="entry name" value="Proline--tRNA ligase"/>
    <property type="match status" value="1"/>
</dbReference>
<dbReference type="Pfam" id="PF03129">
    <property type="entry name" value="HGTP_anticodon"/>
    <property type="match status" value="1"/>
</dbReference>
<comment type="function">
    <text evidence="10 12">Catalyzes the attachment of proline to tRNA(Pro) in a two-step reaction: proline is first activated by ATP to form Pro-AMP and then transferred to the acceptor end of tRNA(Pro). As ProRS can inadvertently accommodate and process non-cognate amino acids such as alanine and cysteine, to avoid such errors it has two additional distinct editing activities against alanine. One activity is designated as 'pretransfer' editing and involves the tRNA(Pro)-independent hydrolysis of activated Ala-AMP. The other activity is designated 'posttransfer' editing and involves deacylation of mischarged Ala-tRNA(Pro). The misacylated Cys-tRNA(Pro) is not edited by ProRS.</text>
</comment>
<keyword evidence="3 12" id="KW-0963">Cytoplasm</keyword>
<dbReference type="GO" id="GO:0140096">
    <property type="term" value="F:catalytic activity, acting on a protein"/>
    <property type="evidence" value="ECO:0007669"/>
    <property type="project" value="UniProtKB-ARBA"/>
</dbReference>
<proteinExistence type="inferred from homology"/>
<dbReference type="GO" id="GO:0016740">
    <property type="term" value="F:transferase activity"/>
    <property type="evidence" value="ECO:0007669"/>
    <property type="project" value="UniProtKB-ARBA"/>
</dbReference>
<gene>
    <name evidence="12" type="primary">proS</name>
    <name evidence="14" type="ORF">CAAU_2260</name>
</gene>
<dbReference type="CDD" id="cd00861">
    <property type="entry name" value="ProRS_anticodon_short"/>
    <property type="match status" value="1"/>
</dbReference>
<dbReference type="GO" id="GO:0005829">
    <property type="term" value="C:cytosol"/>
    <property type="evidence" value="ECO:0007669"/>
    <property type="project" value="TreeGrafter"/>
</dbReference>
<evidence type="ECO:0000256" key="6">
    <source>
        <dbReference type="ARBA" id="ARBA00022840"/>
    </source>
</evidence>
<dbReference type="PROSITE" id="PS50862">
    <property type="entry name" value="AA_TRNA_LIGASE_II"/>
    <property type="match status" value="1"/>
</dbReference>
<evidence type="ECO:0000313" key="15">
    <source>
        <dbReference type="Proteomes" id="UP000007652"/>
    </source>
</evidence>
<feature type="domain" description="Aminoacyl-transfer RNA synthetases class-II family profile" evidence="13">
    <location>
        <begin position="38"/>
        <end position="463"/>
    </location>
</feature>
<dbReference type="FunFam" id="3.30.930.10:FF:000066">
    <property type="entry name" value="Proline--tRNA ligase"/>
    <property type="match status" value="1"/>
</dbReference>